<dbReference type="Pfam" id="PF24857">
    <property type="entry name" value="THR4_C"/>
    <property type="match status" value="1"/>
</dbReference>
<protein>
    <recommendedName>
        <fullName evidence="4">Threonine synthase</fullName>
        <ecNumber evidence="4">4.2.3.1</ecNumber>
    </recommendedName>
</protein>
<evidence type="ECO:0000256" key="4">
    <source>
        <dbReference type="NCBIfam" id="TIGR00260"/>
    </source>
</evidence>
<feature type="domain" description="Tryptophan synthase beta chain-like PALP" evidence="6">
    <location>
        <begin position="101"/>
        <end position="357"/>
    </location>
</feature>
<dbReference type="CDD" id="cd01560">
    <property type="entry name" value="Thr-synth_2"/>
    <property type="match status" value="1"/>
</dbReference>
<dbReference type="EMBL" id="CP002048">
    <property type="protein sequence ID" value="ADI02519.1"/>
    <property type="molecule type" value="Genomic_DNA"/>
</dbReference>
<evidence type="ECO:0000256" key="1">
    <source>
        <dbReference type="ARBA" id="ARBA00001933"/>
    </source>
</evidence>
<dbReference type="GO" id="GO:0009088">
    <property type="term" value="P:threonine biosynthetic process"/>
    <property type="evidence" value="ECO:0007669"/>
    <property type="project" value="UniProtKB-UniRule"/>
</dbReference>
<evidence type="ECO:0000313" key="9">
    <source>
        <dbReference type="Proteomes" id="UP000000378"/>
    </source>
</evidence>
<dbReference type="PANTHER" id="PTHR43515:SF1">
    <property type="entry name" value="THREONINE SYNTHASE-LIKE 1"/>
    <property type="match status" value="1"/>
</dbReference>
<dbReference type="InterPro" id="IPR029144">
    <property type="entry name" value="Thr_synth_N"/>
</dbReference>
<sequence length="500" mass="55560">MMKYVSTRGQAQPVSSAEAIKLGIAPDGGLFVPEEEVRLKCDELAAMRGMNYQERAVMVLTKFLTDFLEKEIKEYVDAAYSPERFDHPHVAPVARLDNSTYILELWHGPTCAFKDMALQLLPHLLTASTRKTGEKAHIAVLVATSGDTGKAALEGFKDVPGTSIIVFYPAQGVSQVQERQMVTQEGSNVHVVAVEGNFDDAQNGVKAMFQNQGLETAMAVRGIKFSSANSINWGRLVPQVVYYISAYLDLVSADVIEEGMPVNFVVPTGNFGNILAAFYSKQMGLPINKLICAANANNVLTDFINSGVYDRNRSFKKTISPSMDILISSNLERLLYEITEHNDQKVRDWMDSLRERGRYEVDSWVLERIQNSFWSDFATDEETKATIRDTYNTYGYLLDTHTAVGKKVYDRYVRVTGDTTPTVIASTASPFKFAGSVAEAVFGMEIAAEHDEFGLSRLLSEKCNLSIPKGLQGLETRPIRHYRKVLPEEMANVVLDILSG</sequence>
<dbReference type="SUPFAM" id="SSF53686">
    <property type="entry name" value="Tryptophan synthase beta subunit-like PLP-dependent enzymes"/>
    <property type="match status" value="1"/>
</dbReference>
<keyword evidence="9" id="KW-1185">Reference proteome</keyword>
<dbReference type="InterPro" id="IPR004450">
    <property type="entry name" value="Thr_synthase-like"/>
</dbReference>
<dbReference type="Gene3D" id="3.90.1380.10">
    <property type="entry name" value="Threonine synthase, N-terminal domain"/>
    <property type="match status" value="1"/>
</dbReference>
<evidence type="ECO:0000256" key="3">
    <source>
        <dbReference type="ARBA" id="ARBA00022898"/>
    </source>
</evidence>
<dbReference type="InterPro" id="IPR037158">
    <property type="entry name" value="Thr_synth_N_sf"/>
</dbReference>
<dbReference type="GO" id="GO:0005737">
    <property type="term" value="C:cytoplasm"/>
    <property type="evidence" value="ECO:0007669"/>
    <property type="project" value="TreeGrafter"/>
</dbReference>
<dbReference type="InterPro" id="IPR001926">
    <property type="entry name" value="TrpB-like_PALP"/>
</dbReference>
<dbReference type="EC" id="4.2.3.1" evidence="4"/>
<evidence type="ECO:0000256" key="2">
    <source>
        <dbReference type="ARBA" id="ARBA00005517"/>
    </source>
</evidence>
<dbReference type="InterPro" id="IPR036052">
    <property type="entry name" value="TrpB-like_PALP_sf"/>
</dbReference>
<organism evidence="8 9">
    <name type="scientific">Syntrophothermus lipocalidus (strain DSM 12680 / TGB-C1)</name>
    <dbReference type="NCBI Taxonomy" id="643648"/>
    <lineage>
        <taxon>Bacteria</taxon>
        <taxon>Bacillati</taxon>
        <taxon>Bacillota</taxon>
        <taxon>Clostridia</taxon>
        <taxon>Eubacteriales</taxon>
        <taxon>Syntrophomonadaceae</taxon>
        <taxon>Syntrophothermus</taxon>
    </lineage>
</organism>
<dbReference type="eggNOG" id="COG0498">
    <property type="taxonomic scope" value="Bacteria"/>
</dbReference>
<dbReference type="Pfam" id="PF14821">
    <property type="entry name" value="Thr_synth_N"/>
    <property type="match status" value="1"/>
</dbReference>
<reference evidence="8 9" key="2">
    <citation type="journal article" date="2010" name="Stand. Genomic Sci.">
        <title>Complete genome sequence of Syntrophothermus lipocalidus type strain (TGB-C1).</title>
        <authorList>
            <person name="Djao O.D."/>
            <person name="Zhang X."/>
            <person name="Lucas S."/>
            <person name="Lapidus A."/>
            <person name="Del Rio T.G."/>
            <person name="Nolan M."/>
            <person name="Tice H."/>
            <person name="Cheng J.F."/>
            <person name="Han C."/>
            <person name="Tapia R."/>
            <person name="Goodwin L."/>
            <person name="Pitluck S."/>
            <person name="Liolios K."/>
            <person name="Ivanova N."/>
            <person name="Mavromatis K."/>
            <person name="Mikhailova N."/>
            <person name="Ovchinnikova G."/>
            <person name="Pati A."/>
            <person name="Brambilla E."/>
            <person name="Chen A."/>
            <person name="Palaniappan K."/>
            <person name="Land M."/>
            <person name="Hauser L."/>
            <person name="Chang Y.J."/>
            <person name="Jeffries C.D."/>
            <person name="Rohde M."/>
            <person name="Sikorski J."/>
            <person name="Spring S."/>
            <person name="Goker M."/>
            <person name="Detter J.C."/>
            <person name="Woyke T."/>
            <person name="Bristow J."/>
            <person name="Eisen J.A."/>
            <person name="Markowitz V."/>
            <person name="Hugenholtz P."/>
            <person name="Kyrpides N.C."/>
            <person name="Klenk H.P."/>
        </authorList>
    </citation>
    <scope>NUCLEOTIDE SEQUENCE [LARGE SCALE GENOMIC DNA]</scope>
    <source>
        <strain evidence="9">DSM 12680 / TGB-C1</strain>
    </source>
</reference>
<evidence type="ECO:0000259" key="6">
    <source>
        <dbReference type="Pfam" id="PF00291"/>
    </source>
</evidence>
<name>D7CP84_SYNLT</name>
<dbReference type="Gene3D" id="3.40.50.1100">
    <property type="match status" value="2"/>
</dbReference>
<dbReference type="Pfam" id="PF00291">
    <property type="entry name" value="PALP"/>
    <property type="match status" value="1"/>
</dbReference>
<evidence type="ECO:0000313" key="8">
    <source>
        <dbReference type="EMBL" id="ADI02519.1"/>
    </source>
</evidence>
<dbReference type="NCBIfam" id="TIGR00260">
    <property type="entry name" value="thrC"/>
    <property type="match status" value="1"/>
</dbReference>
<dbReference type="HOGENOM" id="CLU_015170_3_1_9"/>
<dbReference type="GO" id="GO:0004795">
    <property type="term" value="F:threonine synthase activity"/>
    <property type="evidence" value="ECO:0007669"/>
    <property type="project" value="UniProtKB-UniRule"/>
</dbReference>
<dbReference type="STRING" id="643648.Slip_1764"/>
<feature type="modified residue" description="N6-(pyridoxal phosphate)lysine" evidence="5">
    <location>
        <position position="114"/>
    </location>
</feature>
<accession>D7CP84</accession>
<dbReference type="KEGG" id="slp:Slip_1764"/>
<feature type="domain" description="Threonine synthase N-terminal" evidence="7">
    <location>
        <begin position="3"/>
        <end position="80"/>
    </location>
</feature>
<reference evidence="9" key="1">
    <citation type="journal article" date="2010" name="Stand. Genomic Sci.">
        <title>Complete genome sequence of Syntrophothermus lipocalidus type strain (TGB-C1T).</title>
        <authorList>
            <consortium name="US DOE Joint Genome Institute (JGI-PGF)"/>
            <person name="Djao O."/>
            <person name="Zhang X."/>
            <person name="Lucas S."/>
            <person name="Lapidus A."/>
            <person name="Glavina Del Rio T."/>
            <person name="Nolan M."/>
            <person name="Tice H."/>
            <person name="Cheng J."/>
            <person name="Han C."/>
            <person name="Tapia R."/>
            <person name="Goodwin L."/>
            <person name="Pitluck S."/>
            <person name="Liolios K."/>
            <person name="Ivanova N."/>
            <person name="Mavromatis K."/>
            <person name="Mikhailova N."/>
            <person name="Ovchinnikova G."/>
            <person name="Pati A."/>
            <person name="Brambilla E."/>
            <person name="Chen A."/>
            <person name="Palaniappan K."/>
            <person name="Land M."/>
            <person name="Hauser L."/>
            <person name="Chang Y."/>
            <person name="Jeffries C."/>
            <person name="Rohde M."/>
            <person name="Sikorski J."/>
            <person name="Spring S."/>
            <person name="Goker M."/>
            <person name="Detter J."/>
            <person name="Woyke T."/>
            <person name="Bristow J."/>
            <person name="Eisen J."/>
            <person name="Markowitz V."/>
            <person name="Hugenholtz P."/>
            <person name="Kyrpides N."/>
            <person name="Klenk H."/>
        </authorList>
    </citation>
    <scope>NUCLEOTIDE SEQUENCE [LARGE SCALE GENOMIC DNA]</scope>
    <source>
        <strain evidence="9">DSM 12680 / TGB-C1</strain>
    </source>
</reference>
<dbReference type="PANTHER" id="PTHR43515">
    <property type="entry name" value="THREONINE SYNTHASE-LIKE 1"/>
    <property type="match status" value="1"/>
</dbReference>
<keyword evidence="8" id="KW-0456">Lyase</keyword>
<evidence type="ECO:0000259" key="7">
    <source>
        <dbReference type="Pfam" id="PF14821"/>
    </source>
</evidence>
<gene>
    <name evidence="8" type="ordered locus">Slip_1764</name>
</gene>
<keyword evidence="3 5" id="KW-0663">Pyridoxal phosphate</keyword>
<comment type="cofactor">
    <cofactor evidence="1 5">
        <name>pyridoxal 5'-phosphate</name>
        <dbReference type="ChEBI" id="CHEBI:597326"/>
    </cofactor>
</comment>
<proteinExistence type="inferred from homology"/>
<dbReference type="AlphaFoldDB" id="D7CP84"/>
<evidence type="ECO:0000256" key="5">
    <source>
        <dbReference type="PIRSR" id="PIRSR604450-51"/>
    </source>
</evidence>
<dbReference type="Proteomes" id="UP000000378">
    <property type="component" value="Chromosome"/>
</dbReference>
<comment type="similarity">
    <text evidence="2">Belongs to the threonine synthase family.</text>
</comment>